<accession>A0A8F0FD05</accession>
<feature type="domain" description="Reverse transcriptase" evidence="1">
    <location>
        <begin position="186"/>
        <end position="443"/>
    </location>
</feature>
<dbReference type="Pfam" id="PF01348">
    <property type="entry name" value="Intron_maturas2"/>
    <property type="match status" value="1"/>
</dbReference>
<proteinExistence type="predicted"/>
<dbReference type="InterPro" id="IPR000477">
    <property type="entry name" value="RT_dom"/>
</dbReference>
<feature type="domain" description="Domain X" evidence="2">
    <location>
        <begin position="468"/>
        <end position="575"/>
    </location>
</feature>
<evidence type="ECO:0000259" key="2">
    <source>
        <dbReference type="Pfam" id="PF01348"/>
    </source>
</evidence>
<organism evidence="3">
    <name type="scientific">Protohalopteris sp</name>
    <dbReference type="NCBI Taxonomy" id="2843287"/>
    <lineage>
        <taxon>Eukaryota</taxon>
        <taxon>Sar</taxon>
        <taxon>Stramenopiles</taxon>
        <taxon>Ochrophyta</taxon>
        <taxon>PX clade</taxon>
        <taxon>Phaeophyceae</taxon>
        <taxon>Sphacelariales</taxon>
        <taxon>Stypocaulaceae</taxon>
        <taxon>Protohalopteris</taxon>
    </lineage>
</organism>
<evidence type="ECO:0000259" key="1">
    <source>
        <dbReference type="Pfam" id="PF00078"/>
    </source>
</evidence>
<dbReference type="CDD" id="cd01651">
    <property type="entry name" value="RT_G2_intron"/>
    <property type="match status" value="1"/>
</dbReference>
<evidence type="ECO:0008006" key="4">
    <source>
        <dbReference type="Google" id="ProtNLM"/>
    </source>
</evidence>
<dbReference type="PANTHER" id="PTHR33642:SF3">
    <property type="entry name" value="NUCLEAR INTRON MATURASE 4, MITOCHONDRIAL"/>
    <property type="match status" value="1"/>
</dbReference>
<dbReference type="EMBL" id="MZ156064">
    <property type="protein sequence ID" value="QWK44967.1"/>
    <property type="molecule type" value="Genomic_DNA"/>
</dbReference>
<sequence length="607" mass="69541">MVKFKIISEVHISLPVGVIEQVFSPRRIKASFLFEVGGGRLPQYAGPLFLPKIQAIQNHWNSGLAKARKGYANGDLVVVRNYSSKGGQSKTLPSIGAGFGLASNNLSNSLYGLKPYIGKYTGLFQPVVYKIAYEKIKDNLANTILGVDKQTLAGIDLLWIDKTITAMKIRNFQFKPALRKSFSGSNGKLRPLGIPPFKDKVVLQAMRLLLEPLFEPEFLDCSYGFRPGRSIHDALRCIRQWSGVTWVIGGCLGDINYSKLAKLLEKKVKNKNLIDLYWKAVKADYIHVGQMEFYGLSEVFQEGILSPLLSNVYLHELDVYVTNTLIPEYSTEINMKDACQTSTHMAALYELNKVQQDGCGSAIWKGKRHQMSFPSGLRVDTKIRYVRYADDWIIALNSSYEVAQQIRLKVRDFLKLQLDFDLCEEKTKITHLPSDKVKFLGTYIRRHNRLDTSSKYNNLGQGQISSLRLQLEAPTNLLVAKLAGLGYYDMQTKRPQAITKWIYMKPEEIITRYNVVIRSYVNYYSFVDNKYMMRYIMWILEYSLVFTLCRKWNISVPKLFKKLGKNLSYKFRNKTYKLERPNLTPTPFKFVMIGKSIPPGSRKLKYL</sequence>
<dbReference type="Pfam" id="PF00078">
    <property type="entry name" value="RVT_1"/>
    <property type="match status" value="1"/>
</dbReference>
<dbReference type="InterPro" id="IPR024937">
    <property type="entry name" value="Domain_X"/>
</dbReference>
<reference evidence="3" key="1">
    <citation type="journal article" date="2021" name="Genome Biol. Evol.">
        <title>Genomic rearrangements and sequence evolution across brown algal organelles.</title>
        <authorList>
            <person name="Starko S."/>
            <person name="Bringloe T.T."/>
            <person name="Gomez M.S."/>
            <person name="Darby H."/>
            <person name="Graham S.W."/>
            <person name="Martone P.T."/>
        </authorList>
    </citation>
    <scope>NUCLEOTIDE SEQUENCE</scope>
</reference>
<protein>
    <recommendedName>
        <fullName evidence="4">Reverse transcriptase domain-containing protein</fullName>
    </recommendedName>
</protein>
<dbReference type="GO" id="GO:0090615">
    <property type="term" value="P:mitochondrial mRNA processing"/>
    <property type="evidence" value="ECO:0007669"/>
    <property type="project" value="TreeGrafter"/>
</dbReference>
<dbReference type="GO" id="GO:0006315">
    <property type="term" value="P:homing of group II introns"/>
    <property type="evidence" value="ECO:0007669"/>
    <property type="project" value="TreeGrafter"/>
</dbReference>
<dbReference type="AlphaFoldDB" id="A0A8F0FD05"/>
<dbReference type="GO" id="GO:0003964">
    <property type="term" value="F:RNA-directed DNA polymerase activity"/>
    <property type="evidence" value="ECO:0007669"/>
    <property type="project" value="TreeGrafter"/>
</dbReference>
<geneLocation type="mitochondrion" evidence="3"/>
<dbReference type="InterPro" id="IPR043502">
    <property type="entry name" value="DNA/RNA_pol_sf"/>
</dbReference>
<gene>
    <name evidence="3" type="primary">orf607</name>
</gene>
<dbReference type="PANTHER" id="PTHR33642">
    <property type="entry name" value="COX1/OXI3 INTRON 1 PROTEIN-RELATED"/>
    <property type="match status" value="1"/>
</dbReference>
<evidence type="ECO:0000313" key="3">
    <source>
        <dbReference type="EMBL" id="QWK44967.1"/>
    </source>
</evidence>
<keyword evidence="3" id="KW-0496">Mitochondrion</keyword>
<dbReference type="GO" id="GO:0005739">
    <property type="term" value="C:mitochondrion"/>
    <property type="evidence" value="ECO:0007669"/>
    <property type="project" value="TreeGrafter"/>
</dbReference>
<dbReference type="SUPFAM" id="SSF56672">
    <property type="entry name" value="DNA/RNA polymerases"/>
    <property type="match status" value="1"/>
</dbReference>
<name>A0A8F0FD05_9PHAE</name>